<proteinExistence type="predicted"/>
<protein>
    <submittedName>
        <fullName evidence="1">Uncharacterized protein</fullName>
    </submittedName>
</protein>
<organism evidence="1">
    <name type="scientific">Anguilla anguilla</name>
    <name type="common">European freshwater eel</name>
    <name type="synonym">Muraena anguilla</name>
    <dbReference type="NCBI Taxonomy" id="7936"/>
    <lineage>
        <taxon>Eukaryota</taxon>
        <taxon>Metazoa</taxon>
        <taxon>Chordata</taxon>
        <taxon>Craniata</taxon>
        <taxon>Vertebrata</taxon>
        <taxon>Euteleostomi</taxon>
        <taxon>Actinopterygii</taxon>
        <taxon>Neopterygii</taxon>
        <taxon>Teleostei</taxon>
        <taxon>Anguilliformes</taxon>
        <taxon>Anguillidae</taxon>
        <taxon>Anguilla</taxon>
    </lineage>
</organism>
<dbReference type="EMBL" id="GBXM01020028">
    <property type="protein sequence ID" value="JAH88549.1"/>
    <property type="molecule type" value="Transcribed_RNA"/>
</dbReference>
<evidence type="ECO:0000313" key="1">
    <source>
        <dbReference type="EMBL" id="JAH88549.1"/>
    </source>
</evidence>
<name>A0A0E9WDT1_ANGAN</name>
<dbReference type="AlphaFoldDB" id="A0A0E9WDT1"/>
<accession>A0A0E9WDT1</accession>
<sequence>MTPLRFRQITPCGLRVVEKNSCFGCCFIQKVCVHALGYSSELITRI</sequence>
<reference evidence="1" key="1">
    <citation type="submission" date="2014-11" db="EMBL/GenBank/DDBJ databases">
        <authorList>
            <person name="Amaro Gonzalez C."/>
        </authorList>
    </citation>
    <scope>NUCLEOTIDE SEQUENCE</scope>
</reference>
<reference evidence="1" key="2">
    <citation type="journal article" date="2015" name="Fish Shellfish Immunol.">
        <title>Early steps in the European eel (Anguilla anguilla)-Vibrio vulnificus interaction in the gills: Role of the RtxA13 toxin.</title>
        <authorList>
            <person name="Callol A."/>
            <person name="Pajuelo D."/>
            <person name="Ebbesson L."/>
            <person name="Teles M."/>
            <person name="MacKenzie S."/>
            <person name="Amaro C."/>
        </authorList>
    </citation>
    <scope>NUCLEOTIDE SEQUENCE</scope>
</reference>